<gene>
    <name evidence="1" type="ORF">AC058_20230</name>
</gene>
<dbReference type="NCBIfam" id="NF047581">
    <property type="entry name" value="gp105_phage_fam"/>
    <property type="match status" value="1"/>
</dbReference>
<dbReference type="Pfam" id="PF11681">
    <property type="entry name" value="Phage_Tube_PhiTE"/>
    <property type="match status" value="1"/>
</dbReference>
<dbReference type="Proteomes" id="UP000189376">
    <property type="component" value="Unassembled WGS sequence"/>
</dbReference>
<keyword evidence="2" id="KW-1185">Reference proteome</keyword>
<dbReference type="EMBL" id="LFZS01000049">
    <property type="protein sequence ID" value="ONN48986.1"/>
    <property type="molecule type" value="Genomic_DNA"/>
</dbReference>
<proteinExistence type="predicted"/>
<comment type="caution">
    <text evidence="1">The sequence shown here is derived from an EMBL/GenBank/DDBJ whole genome shotgun (WGS) entry which is preliminary data.</text>
</comment>
<dbReference type="RefSeq" id="WP_077170325.1">
    <property type="nucleotide sequence ID" value="NZ_LFZS01000049.1"/>
</dbReference>
<sequence>MSTYSFMDVHCTLTSDDAVIDLGYGAGVAEEGITFGMGGDKNSMLMGSDGEGMHSLHADNSGQVTVSLLKTSPTNAKLMNLYNLQKSNTKKWGKNTITLNNEGSGDNATASRCAFKKIPDLKNAKDGGTVEWVFDSIKIEEQLGTYE</sequence>
<evidence type="ECO:0008006" key="3">
    <source>
        <dbReference type="Google" id="ProtNLM"/>
    </source>
</evidence>
<protein>
    <recommendedName>
        <fullName evidence="3">Bacteriophage protein</fullName>
    </recommendedName>
</protein>
<evidence type="ECO:0000313" key="2">
    <source>
        <dbReference type="Proteomes" id="UP000189376"/>
    </source>
</evidence>
<dbReference type="InterPro" id="IPR021695">
    <property type="entry name" value="Phage_KPP10_Orf10"/>
</dbReference>
<dbReference type="AlphaFoldDB" id="A0A1V2UNI4"/>
<evidence type="ECO:0000313" key="1">
    <source>
        <dbReference type="EMBL" id="ONN48986.1"/>
    </source>
</evidence>
<reference evidence="1 2" key="1">
    <citation type="submission" date="2015-07" db="EMBL/GenBank/DDBJ databases">
        <title>Acinetobacter yuneri, a novel member of Acinetobacter calcoaceticus-Acinetobacter baumannii complex isolated from clinical specimen.</title>
        <authorList>
            <person name="Yu Y."/>
        </authorList>
    </citation>
    <scope>NUCLEOTIDE SEQUENCE [LARGE SCALE GENOMIC DNA]</scope>
    <source>
        <strain evidence="1 2">A362</strain>
    </source>
</reference>
<organism evidence="1 2">
    <name type="scientific">Acinetobacter genomosp. 33YU</name>
    <dbReference type="NCBI Taxonomy" id="1675530"/>
    <lineage>
        <taxon>Bacteria</taxon>
        <taxon>Pseudomonadati</taxon>
        <taxon>Pseudomonadota</taxon>
        <taxon>Gammaproteobacteria</taxon>
        <taxon>Moraxellales</taxon>
        <taxon>Moraxellaceae</taxon>
        <taxon>Acinetobacter</taxon>
    </lineage>
</organism>
<name>A0A1V2UNI4_9GAMM</name>
<accession>A0A1V2UNI4</accession>